<dbReference type="Gene3D" id="1.10.630.10">
    <property type="entry name" value="Cytochrome P450"/>
    <property type="match status" value="1"/>
</dbReference>
<comment type="caution">
    <text evidence="8">The sequence shown here is derived from an EMBL/GenBank/DDBJ whole genome shotgun (WGS) entry which is preliminary data.</text>
</comment>
<evidence type="ECO:0000256" key="5">
    <source>
        <dbReference type="ARBA" id="ARBA00023004"/>
    </source>
</evidence>
<keyword evidence="2 7" id="KW-0349">Heme</keyword>
<dbReference type="FunFam" id="1.10.630.10:FF:000018">
    <property type="entry name" value="Cytochrome P450 monooxygenase"/>
    <property type="match status" value="1"/>
</dbReference>
<dbReference type="eggNOG" id="COG2124">
    <property type="taxonomic scope" value="Bacteria"/>
</dbReference>
<dbReference type="PANTHER" id="PTHR46696">
    <property type="entry name" value="P450, PUTATIVE (EUROFUNG)-RELATED"/>
    <property type="match status" value="1"/>
</dbReference>
<accession>A0A059W9E4</accession>
<evidence type="ECO:0000313" key="8">
    <source>
        <dbReference type="EMBL" id="GCB94081.1"/>
    </source>
</evidence>
<comment type="similarity">
    <text evidence="1 7">Belongs to the cytochrome P450 family.</text>
</comment>
<sequence length="403" mass="45527">MAKEADPTVWNCPFDYAEALEFDPTLRRIMTEEPVARIRLPYGEGEAWLVTKYDDVRTVTTDRRFSRHAIVGRDFPRMTPEPIVQDEAINVMDPPASSRLRSLVAKAFAPKQVERMRSRTQHVVDELLDRMVENGAPGDLMENLASPLPLTTICEVLDIPEGERAQLRGYARTMMNTSLANKDNAIRAKADMREYFTELTARRRRDPGDDLISALATARVGDEVLDAKELTVMAMVLLITGQDTTTYQIGNLSYTLLTRPKDLAMLRERPEALPQAMEEMLRFIPFRKGVGIPRVALEDVELSGVTIRAGDIVHVSYLTANRDSEKFERPDELDLSREATGHMTFGWGAHHCLGAPLALTELQVALSTLLQRFPDLKLAKPAEELRWNTTAIWRYPLALPVVW</sequence>
<evidence type="ECO:0000256" key="3">
    <source>
        <dbReference type="ARBA" id="ARBA00022723"/>
    </source>
</evidence>
<dbReference type="PRINTS" id="PR00359">
    <property type="entry name" value="BP450"/>
</dbReference>
<evidence type="ECO:0000256" key="7">
    <source>
        <dbReference type="RuleBase" id="RU000461"/>
    </source>
</evidence>
<dbReference type="GO" id="GO:0016705">
    <property type="term" value="F:oxidoreductase activity, acting on paired donors, with incorporation or reduction of molecular oxygen"/>
    <property type="evidence" value="ECO:0007669"/>
    <property type="project" value="InterPro"/>
</dbReference>
<dbReference type="CDD" id="cd11031">
    <property type="entry name" value="Cyp158A-like"/>
    <property type="match status" value="1"/>
</dbReference>
<keyword evidence="6 7" id="KW-0503">Monooxygenase</keyword>
<proteinExistence type="inferred from homology"/>
<reference evidence="8 9" key="1">
    <citation type="journal article" date="2019" name="Microbiol. Resour. Announc.">
        <title>Draft Genome Sequence of the Most Traditional epsilon-Poly-l-Lysine Producer, Streptomyces albulus NBRC14147.</title>
        <authorList>
            <person name="Yamanaka K."/>
            <person name="Hamano Y."/>
        </authorList>
    </citation>
    <scope>NUCLEOTIDE SEQUENCE [LARGE SCALE GENOMIC DNA]</scope>
    <source>
        <strain evidence="8 9">NBRC 14147</strain>
    </source>
</reference>
<dbReference type="PANTHER" id="PTHR46696:SF1">
    <property type="entry name" value="CYTOCHROME P450 YJIB-RELATED"/>
    <property type="match status" value="1"/>
</dbReference>
<dbReference type="InterPro" id="IPR017972">
    <property type="entry name" value="Cyt_P450_CS"/>
</dbReference>
<gene>
    <name evidence="8" type="primary">cyp158a2</name>
    <name evidence="8" type="ORF">SALB_06879</name>
</gene>
<protein>
    <submittedName>
        <fullName evidence="8">Biflaviolin synthase CYP158A2</fullName>
    </submittedName>
</protein>
<evidence type="ECO:0000256" key="4">
    <source>
        <dbReference type="ARBA" id="ARBA00023002"/>
    </source>
</evidence>
<dbReference type="GO" id="GO:0005506">
    <property type="term" value="F:iron ion binding"/>
    <property type="evidence" value="ECO:0007669"/>
    <property type="project" value="InterPro"/>
</dbReference>
<dbReference type="Proteomes" id="UP000288351">
    <property type="component" value="Unassembled WGS sequence"/>
</dbReference>
<dbReference type="SUPFAM" id="SSF48264">
    <property type="entry name" value="Cytochrome P450"/>
    <property type="match status" value="1"/>
</dbReference>
<dbReference type="PROSITE" id="PS00086">
    <property type="entry name" value="CYTOCHROME_P450"/>
    <property type="match status" value="1"/>
</dbReference>
<organism evidence="8 9">
    <name type="scientific">Streptomyces noursei</name>
    <name type="common">Streptomyces albulus</name>
    <dbReference type="NCBI Taxonomy" id="1971"/>
    <lineage>
        <taxon>Bacteria</taxon>
        <taxon>Bacillati</taxon>
        <taxon>Actinomycetota</taxon>
        <taxon>Actinomycetes</taxon>
        <taxon>Kitasatosporales</taxon>
        <taxon>Streptomycetaceae</taxon>
        <taxon>Streptomyces</taxon>
    </lineage>
</organism>
<keyword evidence="5 7" id="KW-0408">Iron</keyword>
<dbReference type="InterPro" id="IPR036396">
    <property type="entry name" value="Cyt_P450_sf"/>
</dbReference>
<evidence type="ECO:0000256" key="1">
    <source>
        <dbReference type="ARBA" id="ARBA00010617"/>
    </source>
</evidence>
<dbReference type="GO" id="GO:0020037">
    <property type="term" value="F:heme binding"/>
    <property type="evidence" value="ECO:0007669"/>
    <property type="project" value="InterPro"/>
</dbReference>
<dbReference type="AlphaFoldDB" id="A0A059W9E4"/>
<dbReference type="GO" id="GO:0004497">
    <property type="term" value="F:monooxygenase activity"/>
    <property type="evidence" value="ECO:0007669"/>
    <property type="project" value="UniProtKB-KW"/>
</dbReference>
<dbReference type="RefSeq" id="WP_020931244.1">
    <property type="nucleotide sequence ID" value="NZ_BHXC01000007.1"/>
</dbReference>
<dbReference type="Pfam" id="PF00067">
    <property type="entry name" value="p450"/>
    <property type="match status" value="1"/>
</dbReference>
<dbReference type="EMBL" id="BHXC01000007">
    <property type="protein sequence ID" value="GCB94081.1"/>
    <property type="molecule type" value="Genomic_DNA"/>
</dbReference>
<keyword evidence="4 7" id="KW-0560">Oxidoreductase</keyword>
<evidence type="ECO:0000256" key="2">
    <source>
        <dbReference type="ARBA" id="ARBA00022617"/>
    </source>
</evidence>
<dbReference type="InterPro" id="IPR001128">
    <property type="entry name" value="Cyt_P450"/>
</dbReference>
<dbReference type="STRING" id="68570.DC74_5960"/>
<name>A0A059W9E4_STRNR</name>
<dbReference type="InterPro" id="IPR002397">
    <property type="entry name" value="Cyt_P450_B"/>
</dbReference>
<keyword evidence="3 7" id="KW-0479">Metal-binding</keyword>
<evidence type="ECO:0000256" key="6">
    <source>
        <dbReference type="ARBA" id="ARBA00023033"/>
    </source>
</evidence>
<evidence type="ECO:0000313" key="9">
    <source>
        <dbReference type="Proteomes" id="UP000288351"/>
    </source>
</evidence>